<dbReference type="Proteomes" id="UP000296455">
    <property type="component" value="Segment"/>
</dbReference>
<gene>
    <name evidence="1" type="ORF">BcepSaruman_001</name>
</gene>
<reference evidence="1 2" key="1">
    <citation type="submission" date="2019-02" db="EMBL/GenBank/DDBJ databases">
        <title>Complete genome sequence of Burkholderia cenocepacia phage BcepSaruman.</title>
        <authorList>
            <person name="Park K."/>
            <person name="Liu M."/>
            <person name="Gill J."/>
        </authorList>
    </citation>
    <scope>NUCLEOTIDE SEQUENCE [LARGE SCALE GENOMIC DNA]</scope>
</reference>
<proteinExistence type="predicted"/>
<keyword evidence="2" id="KW-1185">Reference proteome</keyword>
<evidence type="ECO:0000313" key="2">
    <source>
        <dbReference type="Proteomes" id="UP000296455"/>
    </source>
</evidence>
<organism evidence="1 2">
    <name type="scientific">Burkholderia phage BcepSaruman</name>
    <dbReference type="NCBI Taxonomy" id="2530032"/>
    <lineage>
        <taxon>Viruses</taxon>
        <taxon>Duplodnaviria</taxon>
        <taxon>Heunggongvirae</taxon>
        <taxon>Uroviricota</taxon>
        <taxon>Caudoviricetes</taxon>
        <taxon>Sarumanvirus</taxon>
        <taxon>Sarumanvirus bcepsaruman</taxon>
    </lineage>
</organism>
<accession>A0A4D5ZBU6</accession>
<evidence type="ECO:0000313" key="1">
    <source>
        <dbReference type="EMBL" id="QBX06414.1"/>
    </source>
</evidence>
<protein>
    <submittedName>
        <fullName evidence="1">Uncharacterized protein</fullName>
    </submittedName>
</protein>
<name>A0A4D5ZBU6_9CAUD</name>
<dbReference type="EMBL" id="MK552140">
    <property type="protein sequence ID" value="QBX06414.1"/>
    <property type="molecule type" value="Genomic_DNA"/>
</dbReference>
<sequence>MMTVKKSKLWSLRRDPKTGVLDWKLEQAVTDDRAAEWLIEYAMHEPKIEFRVSPKKPAKPAK</sequence>